<sequence>MAEISQINLIINCIESYKKQAKVVSDITSLLSTRNAKLGILDIIKIVVLLEEDQEILRVLRNVAVIMGKPPPQYHSSQTGKNDKRKWFGFIQCIATGIAYYKSADKCISLNYVYNNLALADIRSENEFFDCFMVMILVQGYSGKDWPQLSYGKKTSRTKP</sequence>
<dbReference type="Proteomes" id="UP001176961">
    <property type="component" value="Unassembled WGS sequence"/>
</dbReference>
<dbReference type="EMBL" id="CATQJL010000001">
    <property type="protein sequence ID" value="CAJ0588637.1"/>
    <property type="molecule type" value="Genomic_DNA"/>
</dbReference>
<name>A0AA36GCB3_CYLNA</name>
<evidence type="ECO:0000313" key="2">
    <source>
        <dbReference type="Proteomes" id="UP001176961"/>
    </source>
</evidence>
<reference evidence="1" key="1">
    <citation type="submission" date="2023-07" db="EMBL/GenBank/DDBJ databases">
        <authorList>
            <consortium name="CYATHOMIX"/>
        </authorList>
    </citation>
    <scope>NUCLEOTIDE SEQUENCE</scope>
    <source>
        <strain evidence="1">N/A</strain>
    </source>
</reference>
<dbReference type="AlphaFoldDB" id="A0AA36GCB3"/>
<comment type="caution">
    <text evidence="1">The sequence shown here is derived from an EMBL/GenBank/DDBJ whole genome shotgun (WGS) entry which is preliminary data.</text>
</comment>
<proteinExistence type="predicted"/>
<accession>A0AA36GCB3</accession>
<protein>
    <submittedName>
        <fullName evidence="1">Uncharacterized protein</fullName>
    </submittedName>
</protein>
<keyword evidence="2" id="KW-1185">Reference proteome</keyword>
<organism evidence="1 2">
    <name type="scientific">Cylicocyclus nassatus</name>
    <name type="common">Nematode worm</name>
    <dbReference type="NCBI Taxonomy" id="53992"/>
    <lineage>
        <taxon>Eukaryota</taxon>
        <taxon>Metazoa</taxon>
        <taxon>Ecdysozoa</taxon>
        <taxon>Nematoda</taxon>
        <taxon>Chromadorea</taxon>
        <taxon>Rhabditida</taxon>
        <taxon>Rhabditina</taxon>
        <taxon>Rhabditomorpha</taxon>
        <taxon>Strongyloidea</taxon>
        <taxon>Strongylidae</taxon>
        <taxon>Cylicocyclus</taxon>
    </lineage>
</organism>
<evidence type="ECO:0000313" key="1">
    <source>
        <dbReference type="EMBL" id="CAJ0588637.1"/>
    </source>
</evidence>
<gene>
    <name evidence="1" type="ORF">CYNAS_LOCUS620</name>
</gene>